<dbReference type="Proteomes" id="UP000887116">
    <property type="component" value="Unassembled WGS sequence"/>
</dbReference>
<reference evidence="1" key="1">
    <citation type="submission" date="2020-07" db="EMBL/GenBank/DDBJ databases">
        <title>Multicomponent nature underlies the extraordinary mechanical properties of spider dragline silk.</title>
        <authorList>
            <person name="Kono N."/>
            <person name="Nakamura H."/>
            <person name="Mori M."/>
            <person name="Yoshida Y."/>
            <person name="Ohtoshi R."/>
            <person name="Malay A.D."/>
            <person name="Moran D.A.P."/>
            <person name="Tomita M."/>
            <person name="Numata K."/>
            <person name="Arakawa K."/>
        </authorList>
    </citation>
    <scope>NUCLEOTIDE SEQUENCE</scope>
</reference>
<sequence length="143" mass="16778">MLRLSTVDEDGIRTHAGRANGLAVHRLNHSATSSLCYFRQYFHIKERAELRNCFRLHFSRYKVDEIHLLLVVSSHNVNVIEICSRQYFYSKVFGETFKGRNNNPQTTLFKDLRLKEIPSRMLKCKVLNLPRTADSIFYWALNA</sequence>
<keyword evidence="2" id="KW-1185">Reference proteome</keyword>
<evidence type="ECO:0000313" key="2">
    <source>
        <dbReference type="Proteomes" id="UP000887116"/>
    </source>
</evidence>
<proteinExistence type="predicted"/>
<accession>A0A8X6ISG7</accession>
<gene>
    <name evidence="1" type="ORF">TNCT_637701</name>
</gene>
<name>A0A8X6ISG7_TRICU</name>
<organism evidence="1 2">
    <name type="scientific">Trichonephila clavata</name>
    <name type="common">Joro spider</name>
    <name type="synonym">Nephila clavata</name>
    <dbReference type="NCBI Taxonomy" id="2740835"/>
    <lineage>
        <taxon>Eukaryota</taxon>
        <taxon>Metazoa</taxon>
        <taxon>Ecdysozoa</taxon>
        <taxon>Arthropoda</taxon>
        <taxon>Chelicerata</taxon>
        <taxon>Arachnida</taxon>
        <taxon>Araneae</taxon>
        <taxon>Araneomorphae</taxon>
        <taxon>Entelegynae</taxon>
        <taxon>Araneoidea</taxon>
        <taxon>Nephilidae</taxon>
        <taxon>Trichonephila</taxon>
    </lineage>
</organism>
<protein>
    <submittedName>
        <fullName evidence="1">Uncharacterized protein</fullName>
    </submittedName>
</protein>
<evidence type="ECO:0000313" key="1">
    <source>
        <dbReference type="EMBL" id="GFR10260.1"/>
    </source>
</evidence>
<comment type="caution">
    <text evidence="1">The sequence shown here is derived from an EMBL/GenBank/DDBJ whole genome shotgun (WGS) entry which is preliminary data.</text>
</comment>
<dbReference type="AlphaFoldDB" id="A0A8X6ISG7"/>
<dbReference type="EMBL" id="BMAO01016670">
    <property type="protein sequence ID" value="GFR10260.1"/>
    <property type="molecule type" value="Genomic_DNA"/>
</dbReference>